<comment type="caution">
    <text evidence="2">The sequence shown here is derived from an EMBL/GenBank/DDBJ whole genome shotgun (WGS) entry which is preliminary data.</text>
</comment>
<gene>
    <name evidence="2" type="ORF">NHX12_033003</name>
</gene>
<protein>
    <submittedName>
        <fullName evidence="2">Uncharacterized protein</fullName>
    </submittedName>
</protein>
<keyword evidence="3" id="KW-1185">Reference proteome</keyword>
<evidence type="ECO:0000313" key="3">
    <source>
        <dbReference type="Proteomes" id="UP001148018"/>
    </source>
</evidence>
<evidence type="ECO:0000256" key="1">
    <source>
        <dbReference type="SAM" id="MobiDB-lite"/>
    </source>
</evidence>
<reference evidence="2" key="1">
    <citation type="submission" date="2022-07" db="EMBL/GenBank/DDBJ databases">
        <title>Chromosome-level genome of Muraenolepis orangiensis.</title>
        <authorList>
            <person name="Kim J."/>
        </authorList>
    </citation>
    <scope>NUCLEOTIDE SEQUENCE</scope>
    <source>
        <strain evidence="2">KU_S4_2022</strain>
        <tissue evidence="2">Muscle</tissue>
    </source>
</reference>
<evidence type="ECO:0000313" key="2">
    <source>
        <dbReference type="EMBL" id="KAJ3599040.1"/>
    </source>
</evidence>
<dbReference type="Proteomes" id="UP001148018">
    <property type="component" value="Unassembled WGS sequence"/>
</dbReference>
<proteinExistence type="predicted"/>
<organism evidence="2 3">
    <name type="scientific">Muraenolepis orangiensis</name>
    <name type="common">Patagonian moray cod</name>
    <dbReference type="NCBI Taxonomy" id="630683"/>
    <lineage>
        <taxon>Eukaryota</taxon>
        <taxon>Metazoa</taxon>
        <taxon>Chordata</taxon>
        <taxon>Craniata</taxon>
        <taxon>Vertebrata</taxon>
        <taxon>Euteleostomi</taxon>
        <taxon>Actinopterygii</taxon>
        <taxon>Neopterygii</taxon>
        <taxon>Teleostei</taxon>
        <taxon>Neoteleostei</taxon>
        <taxon>Acanthomorphata</taxon>
        <taxon>Zeiogadaria</taxon>
        <taxon>Gadariae</taxon>
        <taxon>Gadiformes</taxon>
        <taxon>Muraenolepidoidei</taxon>
        <taxon>Muraenolepididae</taxon>
        <taxon>Muraenolepis</taxon>
    </lineage>
</organism>
<sequence length="113" mass="12073">MDQEGQWYIESSGEQQEEDKEEQPGGEGGGLQIKAERMEEWLEEEEVPGGVKHSKLNHPVLPQVEEARIASPETTTTSSSGAGQNHDSSPGQDHRDGGGTEGPNSSVSTTGLD</sequence>
<feature type="compositionally biased region" description="Polar residues" evidence="1">
    <location>
        <begin position="72"/>
        <end position="91"/>
    </location>
</feature>
<dbReference type="EMBL" id="JANIIK010000048">
    <property type="protein sequence ID" value="KAJ3599040.1"/>
    <property type="molecule type" value="Genomic_DNA"/>
</dbReference>
<feature type="compositionally biased region" description="Polar residues" evidence="1">
    <location>
        <begin position="102"/>
        <end position="113"/>
    </location>
</feature>
<dbReference type="AlphaFoldDB" id="A0A9Q0E1U7"/>
<feature type="region of interest" description="Disordered" evidence="1">
    <location>
        <begin position="1"/>
        <end position="113"/>
    </location>
</feature>
<name>A0A9Q0E1U7_9TELE</name>
<accession>A0A9Q0E1U7</accession>